<feature type="transmembrane region" description="Helical" evidence="1">
    <location>
        <begin position="74"/>
        <end position="93"/>
    </location>
</feature>
<protein>
    <submittedName>
        <fullName evidence="2">Uncharacterized protein</fullName>
    </submittedName>
</protein>
<keyword evidence="1" id="KW-1133">Transmembrane helix</keyword>
<dbReference type="Proteomes" id="UP000562124">
    <property type="component" value="Unassembled WGS sequence"/>
</dbReference>
<evidence type="ECO:0000313" key="3">
    <source>
        <dbReference type="Proteomes" id="UP000562124"/>
    </source>
</evidence>
<feature type="transmembrane region" description="Helical" evidence="1">
    <location>
        <begin position="33"/>
        <end position="54"/>
    </location>
</feature>
<sequence>MSTTTARPARPAAQSRQRPPWVRAMRTTLWTNALPGLWFWGIALVPVGVATFAIDRVGEVELSIVQFVRYGAMWFPFSLAIVIAAMLLPVHVAHGITRRDFSVGSLAAGVLAGAGHAFVLTVLLELERLLYEAKGWPHVAGLDQDLDLAAGFLPTLGMLVPTFVGGQISGLLVGIAYYRFGGLRGTVALLLTLAPIYLVASAFAVGLWDSGLDLAPAASAALVVVGLVGGATAYHLIARRVPIRAVRS</sequence>
<gene>
    <name evidence="2" type="ORF">HIR71_09655</name>
</gene>
<feature type="transmembrane region" description="Helical" evidence="1">
    <location>
        <begin position="105"/>
        <end position="124"/>
    </location>
</feature>
<dbReference type="AlphaFoldDB" id="A0A7Y0QIM8"/>
<keyword evidence="3" id="KW-1185">Reference proteome</keyword>
<feature type="transmembrane region" description="Helical" evidence="1">
    <location>
        <begin position="214"/>
        <end position="237"/>
    </location>
</feature>
<reference evidence="2 3" key="1">
    <citation type="submission" date="2020-04" db="EMBL/GenBank/DDBJ databases">
        <title>Sequencing and Assembly of C. fimi.</title>
        <authorList>
            <person name="Ramsey A.R."/>
        </authorList>
    </citation>
    <scope>NUCLEOTIDE SEQUENCE [LARGE SCALE GENOMIC DNA]</scope>
    <source>
        <strain evidence="2 3">SB</strain>
    </source>
</reference>
<dbReference type="InterPro" id="IPR023076">
    <property type="entry name" value="HMG_CoA_Rdtase_CS"/>
</dbReference>
<proteinExistence type="predicted"/>
<comment type="caution">
    <text evidence="2">The sequence shown here is derived from an EMBL/GenBank/DDBJ whole genome shotgun (WGS) entry which is preliminary data.</text>
</comment>
<feature type="transmembrane region" description="Helical" evidence="1">
    <location>
        <begin position="187"/>
        <end position="208"/>
    </location>
</feature>
<keyword evidence="1" id="KW-0472">Membrane</keyword>
<dbReference type="EMBL" id="JABCJJ010000012">
    <property type="protein sequence ID" value="NMR20477.1"/>
    <property type="molecule type" value="Genomic_DNA"/>
</dbReference>
<keyword evidence="1" id="KW-0812">Transmembrane</keyword>
<accession>A0A7Y0QIM8</accession>
<dbReference type="RefSeq" id="WP_169324845.1">
    <property type="nucleotide sequence ID" value="NZ_JABCJJ010000012.1"/>
</dbReference>
<evidence type="ECO:0000256" key="1">
    <source>
        <dbReference type="SAM" id="Phobius"/>
    </source>
</evidence>
<evidence type="ECO:0000313" key="2">
    <source>
        <dbReference type="EMBL" id="NMR20477.1"/>
    </source>
</evidence>
<name>A0A7Y0QIM8_CELFI</name>
<dbReference type="GO" id="GO:0004420">
    <property type="term" value="F:hydroxymethylglutaryl-CoA reductase (NADPH) activity"/>
    <property type="evidence" value="ECO:0007669"/>
    <property type="project" value="InterPro"/>
</dbReference>
<feature type="transmembrane region" description="Helical" evidence="1">
    <location>
        <begin position="158"/>
        <end position="180"/>
    </location>
</feature>
<organism evidence="2 3">
    <name type="scientific">Cellulomonas fimi</name>
    <dbReference type="NCBI Taxonomy" id="1708"/>
    <lineage>
        <taxon>Bacteria</taxon>
        <taxon>Bacillati</taxon>
        <taxon>Actinomycetota</taxon>
        <taxon>Actinomycetes</taxon>
        <taxon>Micrococcales</taxon>
        <taxon>Cellulomonadaceae</taxon>
        <taxon>Cellulomonas</taxon>
    </lineage>
</organism>
<dbReference type="PROSITE" id="PS00318">
    <property type="entry name" value="HMG_COA_REDUCTASE_2"/>
    <property type="match status" value="1"/>
</dbReference>